<proteinExistence type="predicted"/>
<evidence type="ECO:0000313" key="2">
    <source>
        <dbReference type="EMBL" id="QII46435.1"/>
    </source>
</evidence>
<reference evidence="2 3" key="1">
    <citation type="submission" date="2020-02" db="EMBL/GenBank/DDBJ databases">
        <title>Complete genome of Muricauda sp. 501str8.</title>
        <authorList>
            <person name="Dong B."/>
            <person name="Zhu S."/>
            <person name="Yang J."/>
            <person name="Chen J."/>
        </authorList>
    </citation>
    <scope>NUCLEOTIDE SEQUENCE [LARGE SCALE GENOMIC DNA]</scope>
    <source>
        <strain evidence="2 3">501str8</strain>
    </source>
</reference>
<dbReference type="RefSeq" id="WP_166249809.1">
    <property type="nucleotide sequence ID" value="NZ_CP049616.1"/>
</dbReference>
<feature type="chain" id="PRO_5026316093" description="DUF4252 domain-containing protein" evidence="1">
    <location>
        <begin position="22"/>
        <end position="176"/>
    </location>
</feature>
<feature type="signal peptide" evidence="1">
    <location>
        <begin position="1"/>
        <end position="21"/>
    </location>
</feature>
<dbReference type="Proteomes" id="UP000502928">
    <property type="component" value="Chromosome"/>
</dbReference>
<name>A0A6G7J6H6_9FLAO</name>
<accession>A0A6G7J6H6</accession>
<evidence type="ECO:0000256" key="1">
    <source>
        <dbReference type="SAM" id="SignalP"/>
    </source>
</evidence>
<dbReference type="KEGG" id="mut:GVT53_17680"/>
<evidence type="ECO:0000313" key="3">
    <source>
        <dbReference type="Proteomes" id="UP000502928"/>
    </source>
</evidence>
<keyword evidence="1" id="KW-0732">Signal</keyword>
<keyword evidence="3" id="KW-1185">Reference proteome</keyword>
<protein>
    <recommendedName>
        <fullName evidence="4">DUF4252 domain-containing protein</fullName>
    </recommendedName>
</protein>
<organism evidence="2 3">
    <name type="scientific">Flagellimonas oceani</name>
    <dbReference type="NCBI Taxonomy" id="2698672"/>
    <lineage>
        <taxon>Bacteria</taxon>
        <taxon>Pseudomonadati</taxon>
        <taxon>Bacteroidota</taxon>
        <taxon>Flavobacteriia</taxon>
        <taxon>Flavobacteriales</taxon>
        <taxon>Flavobacteriaceae</taxon>
        <taxon>Flagellimonas</taxon>
    </lineage>
</organism>
<dbReference type="EMBL" id="CP049616">
    <property type="protein sequence ID" value="QII46435.1"/>
    <property type="molecule type" value="Genomic_DNA"/>
</dbReference>
<sequence length="176" mass="20096">MKGITYLICAVAILFSLNCKSTSGIQNITLEQSEVINAYFENRKEKKLFFKSLVKPSSSSTLVDLINYSELNSSHDIIEKKFGVEFRKIFDKEEMIRLKRKAQAVEKISFNKGMFDNITISKKHDFNTLTLSVPILSNDGEYALIYVESTGGGDLIVFKKIDEKWKANYVLSDWIS</sequence>
<gene>
    <name evidence="2" type="ORF">GVT53_17680</name>
</gene>
<evidence type="ECO:0008006" key="4">
    <source>
        <dbReference type="Google" id="ProtNLM"/>
    </source>
</evidence>
<dbReference type="AlphaFoldDB" id="A0A6G7J6H6"/>